<dbReference type="Proteomes" id="UP001595696">
    <property type="component" value="Unassembled WGS sequence"/>
</dbReference>
<dbReference type="EMBL" id="JBHSAX010000017">
    <property type="protein sequence ID" value="MFC3964391.1"/>
    <property type="molecule type" value="Genomic_DNA"/>
</dbReference>
<reference evidence="3" key="1">
    <citation type="journal article" date="2019" name="Int. J. Syst. Evol. Microbiol.">
        <title>The Global Catalogue of Microorganisms (GCM) 10K type strain sequencing project: providing services to taxonomists for standard genome sequencing and annotation.</title>
        <authorList>
            <consortium name="The Broad Institute Genomics Platform"/>
            <consortium name="The Broad Institute Genome Sequencing Center for Infectious Disease"/>
            <person name="Wu L."/>
            <person name="Ma J."/>
        </authorList>
    </citation>
    <scope>NUCLEOTIDE SEQUENCE [LARGE SCALE GENOMIC DNA]</scope>
    <source>
        <strain evidence="3">CGMCC 4.7330</strain>
    </source>
</reference>
<evidence type="ECO:0000259" key="1">
    <source>
        <dbReference type="Pfam" id="PF04542"/>
    </source>
</evidence>
<sequence>MVAAYLAELFESHRPRLLGIGYRLTGSTGTAEDALQECLLRLNGVHQSEIDDFGEWLTATVADICADHLVSGQRRAPHRLPDPLVTPLVPRGGGEWTAIAGDRANRLATLVALTSLTPAQRLAAVLPELPAEQIATWLDLDPAAAERAAAIGRAAAAALPGPAAEPDHEAAVRRLLTALRARARATVREGGESECGAEEVASRLHPGAQGMTATPTGPVVIDGPDRVAARLLTVAAEHGIGCPDADPADGYEFVSVNGELGLLLRGPELNRVLAFAVRDDAVWRVFDLAAPAPSHGWG</sequence>
<dbReference type="SUPFAM" id="SSF88946">
    <property type="entry name" value="Sigma2 domain of RNA polymerase sigma factors"/>
    <property type="match status" value="1"/>
</dbReference>
<dbReference type="PANTHER" id="PTHR30173">
    <property type="entry name" value="SIGMA 19 FACTOR"/>
    <property type="match status" value="1"/>
</dbReference>
<organism evidence="2 3">
    <name type="scientific">Nocardia jiangsuensis</name>
    <dbReference type="NCBI Taxonomy" id="1691563"/>
    <lineage>
        <taxon>Bacteria</taxon>
        <taxon>Bacillati</taxon>
        <taxon>Actinomycetota</taxon>
        <taxon>Actinomycetes</taxon>
        <taxon>Mycobacteriales</taxon>
        <taxon>Nocardiaceae</taxon>
        <taxon>Nocardia</taxon>
    </lineage>
</organism>
<protein>
    <submittedName>
        <fullName evidence="2">Sigma factor</fullName>
    </submittedName>
</protein>
<dbReference type="PANTHER" id="PTHR30173:SF43">
    <property type="entry name" value="ECF RNA POLYMERASE SIGMA FACTOR SIGI-RELATED"/>
    <property type="match status" value="1"/>
</dbReference>
<name>A0ABV8DWH5_9NOCA</name>
<dbReference type="Gene3D" id="1.10.1740.10">
    <property type="match status" value="1"/>
</dbReference>
<dbReference type="Pfam" id="PF04542">
    <property type="entry name" value="Sigma70_r2"/>
    <property type="match status" value="1"/>
</dbReference>
<dbReference type="RefSeq" id="WP_378614149.1">
    <property type="nucleotide sequence ID" value="NZ_JBHSAX010000017.1"/>
</dbReference>
<proteinExistence type="predicted"/>
<evidence type="ECO:0000313" key="3">
    <source>
        <dbReference type="Proteomes" id="UP001595696"/>
    </source>
</evidence>
<keyword evidence="3" id="KW-1185">Reference proteome</keyword>
<gene>
    <name evidence="2" type="ORF">ACFO0B_20605</name>
</gene>
<comment type="caution">
    <text evidence="2">The sequence shown here is derived from an EMBL/GenBank/DDBJ whole genome shotgun (WGS) entry which is preliminary data.</text>
</comment>
<dbReference type="InterPro" id="IPR007627">
    <property type="entry name" value="RNA_pol_sigma70_r2"/>
</dbReference>
<accession>A0ABV8DWH5</accession>
<dbReference type="InterPro" id="IPR013325">
    <property type="entry name" value="RNA_pol_sigma_r2"/>
</dbReference>
<feature type="domain" description="RNA polymerase sigma-70 region 2" evidence="1">
    <location>
        <begin position="9"/>
        <end position="74"/>
    </location>
</feature>
<dbReference type="InterPro" id="IPR052704">
    <property type="entry name" value="ECF_Sigma-70_Domain"/>
</dbReference>
<evidence type="ECO:0000313" key="2">
    <source>
        <dbReference type="EMBL" id="MFC3964391.1"/>
    </source>
</evidence>